<accession>A0A412YWK3</accession>
<sequence length="155" mass="18435">MRNKVGSVIGRVEKCGGRNVFPWLKRSCIYIAVLSGDTDTLWYYRDKLCDFAERNHYKIEVVLTTSKGALLQSIRPFNRKPDFIIVAAPLNLYQYQMFIEQLEGRRSRAKVFFMGTGEVLKGYEKKVISVANKAKLEWYLEREMDWLQRKRLWRW</sequence>
<dbReference type="EMBL" id="QRZM01000016">
    <property type="protein sequence ID" value="RGV72029.1"/>
    <property type="molecule type" value="Genomic_DNA"/>
</dbReference>
<dbReference type="KEGG" id="cbol:CGC65_08965"/>
<evidence type="ECO:0000313" key="3">
    <source>
        <dbReference type="Proteomes" id="UP000283975"/>
    </source>
</evidence>
<proteinExistence type="predicted"/>
<dbReference type="Proteomes" id="UP000283975">
    <property type="component" value="Unassembled WGS sequence"/>
</dbReference>
<dbReference type="RefSeq" id="WP_002565960.1">
    <property type="nucleotide sequence ID" value="NZ_CAUHGS010000019.1"/>
</dbReference>
<reference evidence="3 4" key="1">
    <citation type="submission" date="2018-08" db="EMBL/GenBank/DDBJ databases">
        <title>A genome reference for cultivated species of the human gut microbiota.</title>
        <authorList>
            <person name="Zou Y."/>
            <person name="Xue W."/>
            <person name="Luo G."/>
        </authorList>
    </citation>
    <scope>NUCLEOTIDE SEQUENCE [LARGE SCALE GENOMIC DNA]</scope>
    <source>
        <strain evidence="1 4">AF14-18</strain>
        <strain evidence="2 3">AM35-14</strain>
    </source>
</reference>
<evidence type="ECO:0000313" key="4">
    <source>
        <dbReference type="Proteomes" id="UP000284543"/>
    </source>
</evidence>
<comment type="caution">
    <text evidence="1">The sequence shown here is derived from an EMBL/GenBank/DDBJ whole genome shotgun (WGS) entry which is preliminary data.</text>
</comment>
<gene>
    <name evidence="2" type="ORF">DW839_27210</name>
    <name evidence="1" type="ORF">DWW02_25240</name>
</gene>
<dbReference type="Proteomes" id="UP000284543">
    <property type="component" value="Unassembled WGS sequence"/>
</dbReference>
<protein>
    <submittedName>
        <fullName evidence="1">Uncharacterized protein</fullName>
    </submittedName>
</protein>
<organism evidence="1 4">
    <name type="scientific">Enterocloster bolteae</name>
    <dbReference type="NCBI Taxonomy" id="208479"/>
    <lineage>
        <taxon>Bacteria</taxon>
        <taxon>Bacillati</taxon>
        <taxon>Bacillota</taxon>
        <taxon>Clostridia</taxon>
        <taxon>Lachnospirales</taxon>
        <taxon>Lachnospiraceae</taxon>
        <taxon>Enterocloster</taxon>
    </lineage>
</organism>
<evidence type="ECO:0000313" key="2">
    <source>
        <dbReference type="EMBL" id="RHC49621.1"/>
    </source>
</evidence>
<evidence type="ECO:0000313" key="1">
    <source>
        <dbReference type="EMBL" id="RGV72029.1"/>
    </source>
</evidence>
<name>A0A412YWK3_9FIRM</name>
<dbReference type="AlphaFoldDB" id="A0A412YWK3"/>
<dbReference type="EMBL" id="QSHZ01000041">
    <property type="protein sequence ID" value="RHC49621.1"/>
    <property type="molecule type" value="Genomic_DNA"/>
</dbReference>